<evidence type="ECO:0000313" key="3">
    <source>
        <dbReference type="EMBL" id="KAF6742513.1"/>
    </source>
</evidence>
<protein>
    <submittedName>
        <fullName evidence="2">Uncharacterized protein</fullName>
    </submittedName>
</protein>
<dbReference type="Proteomes" id="UP000521943">
    <property type="component" value="Unassembled WGS sequence"/>
</dbReference>
<evidence type="ECO:0000256" key="1">
    <source>
        <dbReference type="SAM" id="MobiDB-lite"/>
    </source>
</evidence>
<evidence type="ECO:0000313" key="4">
    <source>
        <dbReference type="Proteomes" id="UP000521943"/>
    </source>
</evidence>
<proteinExistence type="predicted"/>
<dbReference type="EMBL" id="JACGCI010000182">
    <property type="protein sequence ID" value="KAF6742510.1"/>
    <property type="molecule type" value="Genomic_DNA"/>
</dbReference>
<name>A0A8H6H9Q8_9AGAR</name>
<evidence type="ECO:0000313" key="2">
    <source>
        <dbReference type="EMBL" id="KAF6742510.1"/>
    </source>
</evidence>
<dbReference type="AlphaFoldDB" id="A0A8H6H9Q8"/>
<keyword evidence="4" id="KW-1185">Reference proteome</keyword>
<feature type="region of interest" description="Disordered" evidence="1">
    <location>
        <begin position="1"/>
        <end position="21"/>
    </location>
</feature>
<sequence>MRATYQGGSRASKHDRNASGEQRVWGMCMNGGLDERKTTRTSEGRLLSVLSQSDFGRKWARVSVTVSLSQHLGRVWWIGHGCSLSRICAGVHGVSADRHSGVRRTVWSDSEGRDQSRKYGMLQGQRSCREGVRLRVARCAPVTIGKLSLLSTPPSPSVELWTRDNVVGRQRDDFSKSRTKGSEPTSVGTRTWRSELYPGVQNYDIASLVFKYTVVSNALRNGGRDAERRCAEPGFVTTEGMDSRPHIRKHRCAVIPEALLNA</sequence>
<reference evidence="2 4" key="1">
    <citation type="submission" date="2020-07" db="EMBL/GenBank/DDBJ databases">
        <title>Comparative genomics of pyrophilous fungi reveals a link between fire events and developmental genes.</title>
        <authorList>
            <consortium name="DOE Joint Genome Institute"/>
            <person name="Steindorff A.S."/>
            <person name="Carver A."/>
            <person name="Calhoun S."/>
            <person name="Stillman K."/>
            <person name="Liu H."/>
            <person name="Lipzen A."/>
            <person name="Pangilinan J."/>
            <person name="Labutti K."/>
            <person name="Bruns T.D."/>
            <person name="Grigoriev I.V."/>
        </authorList>
    </citation>
    <scope>NUCLEOTIDE SEQUENCE [LARGE SCALE GENOMIC DNA]</scope>
    <source>
        <strain evidence="2 4">CBS 144469</strain>
    </source>
</reference>
<accession>A0A8H6H9Q8</accession>
<gene>
    <name evidence="2" type="ORF">DFP72DRAFT_860442</name>
    <name evidence="3" type="ORF">DFP72DRAFT_860446</name>
</gene>
<dbReference type="EMBL" id="JACGCI010000182">
    <property type="protein sequence ID" value="KAF6742513.1"/>
    <property type="molecule type" value="Genomic_DNA"/>
</dbReference>
<organism evidence="2 4">
    <name type="scientific">Ephemerocybe angulata</name>
    <dbReference type="NCBI Taxonomy" id="980116"/>
    <lineage>
        <taxon>Eukaryota</taxon>
        <taxon>Fungi</taxon>
        <taxon>Dikarya</taxon>
        <taxon>Basidiomycota</taxon>
        <taxon>Agaricomycotina</taxon>
        <taxon>Agaricomycetes</taxon>
        <taxon>Agaricomycetidae</taxon>
        <taxon>Agaricales</taxon>
        <taxon>Agaricineae</taxon>
        <taxon>Psathyrellaceae</taxon>
        <taxon>Ephemerocybe</taxon>
    </lineage>
</organism>
<comment type="caution">
    <text evidence="2">The sequence shown here is derived from an EMBL/GenBank/DDBJ whole genome shotgun (WGS) entry which is preliminary data.</text>
</comment>